<accession>A0A699YNK6</accession>
<protein>
    <submittedName>
        <fullName evidence="2">Uncharacterized protein</fullName>
    </submittedName>
</protein>
<evidence type="ECO:0000256" key="1">
    <source>
        <dbReference type="SAM" id="MobiDB-lite"/>
    </source>
</evidence>
<gene>
    <name evidence="2" type="ORF">HaLaN_07430</name>
</gene>
<name>A0A699YNK6_HAELA</name>
<organism evidence="2 3">
    <name type="scientific">Haematococcus lacustris</name>
    <name type="common">Green alga</name>
    <name type="synonym">Haematococcus pluvialis</name>
    <dbReference type="NCBI Taxonomy" id="44745"/>
    <lineage>
        <taxon>Eukaryota</taxon>
        <taxon>Viridiplantae</taxon>
        <taxon>Chlorophyta</taxon>
        <taxon>core chlorophytes</taxon>
        <taxon>Chlorophyceae</taxon>
        <taxon>CS clade</taxon>
        <taxon>Chlamydomonadales</taxon>
        <taxon>Haematococcaceae</taxon>
        <taxon>Haematococcus</taxon>
    </lineage>
</organism>
<reference evidence="2 3" key="1">
    <citation type="submission" date="2020-02" db="EMBL/GenBank/DDBJ databases">
        <title>Draft genome sequence of Haematococcus lacustris strain NIES-144.</title>
        <authorList>
            <person name="Morimoto D."/>
            <person name="Nakagawa S."/>
            <person name="Yoshida T."/>
            <person name="Sawayama S."/>
        </authorList>
    </citation>
    <scope>NUCLEOTIDE SEQUENCE [LARGE SCALE GENOMIC DNA]</scope>
    <source>
        <strain evidence="2 3">NIES-144</strain>
    </source>
</reference>
<dbReference type="Proteomes" id="UP000485058">
    <property type="component" value="Unassembled WGS sequence"/>
</dbReference>
<feature type="compositionally biased region" description="Low complexity" evidence="1">
    <location>
        <begin position="78"/>
        <end position="95"/>
    </location>
</feature>
<dbReference type="AlphaFoldDB" id="A0A699YNK6"/>
<keyword evidence="3" id="KW-1185">Reference proteome</keyword>
<proteinExistence type="predicted"/>
<feature type="non-terminal residue" evidence="2">
    <location>
        <position position="117"/>
    </location>
</feature>
<feature type="non-terminal residue" evidence="2">
    <location>
        <position position="1"/>
    </location>
</feature>
<dbReference type="EMBL" id="BLLF01000442">
    <property type="protein sequence ID" value="GFH11857.1"/>
    <property type="molecule type" value="Genomic_DNA"/>
</dbReference>
<evidence type="ECO:0000313" key="2">
    <source>
        <dbReference type="EMBL" id="GFH11857.1"/>
    </source>
</evidence>
<evidence type="ECO:0000313" key="3">
    <source>
        <dbReference type="Proteomes" id="UP000485058"/>
    </source>
</evidence>
<feature type="region of interest" description="Disordered" evidence="1">
    <location>
        <begin position="62"/>
        <end position="97"/>
    </location>
</feature>
<comment type="caution">
    <text evidence="2">The sequence shown here is derived from an EMBL/GenBank/DDBJ whole genome shotgun (WGS) entry which is preliminary data.</text>
</comment>
<sequence length="117" mass="12386">MILSGRAHSLLATMTGAMRGRSMLPVTAKSYRLAPRRPDTTVEAMQEADLAARQALGTDLQARLADAGLDDTTPQQESSAGQAAASATSPAESDALLFQQDPSVATWRYYMRQAGSG</sequence>